<evidence type="ECO:0000313" key="1">
    <source>
        <dbReference type="EMBL" id="SNT30426.1"/>
    </source>
</evidence>
<name>A0A239LIK7_9BACT</name>
<proteinExistence type="predicted"/>
<protein>
    <recommendedName>
        <fullName evidence="3">SnoaL-like domain-containing protein</fullName>
    </recommendedName>
</protein>
<dbReference type="PANTHER" id="PTHR34003:SF2">
    <property type="entry name" value="SNOAL-LIKE DOMAIN-CONTAINING PROTEIN"/>
    <property type="match status" value="1"/>
</dbReference>
<evidence type="ECO:0008006" key="3">
    <source>
        <dbReference type="Google" id="ProtNLM"/>
    </source>
</evidence>
<dbReference type="PANTHER" id="PTHR34003">
    <property type="entry name" value="BLL2395 PROTEIN"/>
    <property type="match status" value="1"/>
</dbReference>
<organism evidence="1 2">
    <name type="scientific">Pontibacter ummariensis</name>
    <dbReference type="NCBI Taxonomy" id="1610492"/>
    <lineage>
        <taxon>Bacteria</taxon>
        <taxon>Pseudomonadati</taxon>
        <taxon>Bacteroidota</taxon>
        <taxon>Cytophagia</taxon>
        <taxon>Cytophagales</taxon>
        <taxon>Hymenobacteraceae</taxon>
        <taxon>Pontibacter</taxon>
    </lineage>
</organism>
<dbReference type="Proteomes" id="UP000198432">
    <property type="component" value="Unassembled WGS sequence"/>
</dbReference>
<sequence>MKNQLAENVAEINQAILAGRALEAFEKHYATNVVMQENDNEPTVGKLDNLHRQQEFFSNVTAFLGAEVKSVTLAENRSVVEWFLHYQHRQWGERKFHQVAVQQWENGQIIHEKFYYGT</sequence>
<dbReference type="Gene3D" id="3.10.450.50">
    <property type="match status" value="1"/>
</dbReference>
<dbReference type="RefSeq" id="WP_089321871.1">
    <property type="nucleotide sequence ID" value="NZ_FZOQ01000043.1"/>
</dbReference>
<dbReference type="EMBL" id="FZOQ01000043">
    <property type="protein sequence ID" value="SNT30426.1"/>
    <property type="molecule type" value="Genomic_DNA"/>
</dbReference>
<gene>
    <name evidence="1" type="ORF">SAMN06296052_14314</name>
</gene>
<accession>A0A239LIK7</accession>
<dbReference type="SUPFAM" id="SSF54427">
    <property type="entry name" value="NTF2-like"/>
    <property type="match status" value="1"/>
</dbReference>
<keyword evidence="2" id="KW-1185">Reference proteome</keyword>
<evidence type="ECO:0000313" key="2">
    <source>
        <dbReference type="Proteomes" id="UP000198432"/>
    </source>
</evidence>
<dbReference type="InterPro" id="IPR032710">
    <property type="entry name" value="NTF2-like_dom_sf"/>
</dbReference>
<dbReference type="OrthoDB" id="336094at2"/>
<dbReference type="AlphaFoldDB" id="A0A239LIK7"/>
<reference evidence="2" key="1">
    <citation type="submission" date="2017-06" db="EMBL/GenBank/DDBJ databases">
        <authorList>
            <person name="Varghese N."/>
            <person name="Submissions S."/>
        </authorList>
    </citation>
    <scope>NUCLEOTIDE SEQUENCE [LARGE SCALE GENOMIC DNA]</scope>
    <source>
        <strain evidence="2">NKM1</strain>
    </source>
</reference>